<evidence type="ECO:0000256" key="6">
    <source>
        <dbReference type="RuleBase" id="RU000716"/>
    </source>
</evidence>
<proteinExistence type="inferred from homology"/>
<evidence type="ECO:0000256" key="5">
    <source>
        <dbReference type="ARBA" id="ARBA00023163"/>
    </source>
</evidence>
<dbReference type="Pfam" id="PF04542">
    <property type="entry name" value="Sigma70_r2"/>
    <property type="match status" value="1"/>
</dbReference>
<sequence length="195" mass="22120">MAREEIVELIPALRAFAWTFCSNPEDADDLVQETLVRAINSFDQYKEGTRLKSWLFTIMRNTFSTRYRKRKRETVGIPDGMLNTLTTPATQEWSAHARDVHSALMRIPQQYRDVLVLVTLMNESYEEVAKIHGCRVGTIKSRMNRARQRLKEELGELDDTDTKAPSENAPPRGASNDANEALTAPCAVHGAQRTL</sequence>
<dbReference type="InterPro" id="IPR014284">
    <property type="entry name" value="RNA_pol_sigma-70_dom"/>
</dbReference>
<dbReference type="Pfam" id="PF08281">
    <property type="entry name" value="Sigma70_r4_2"/>
    <property type="match status" value="1"/>
</dbReference>
<dbReference type="SUPFAM" id="SSF88659">
    <property type="entry name" value="Sigma3 and sigma4 domains of RNA polymerase sigma factors"/>
    <property type="match status" value="1"/>
</dbReference>
<dbReference type="Proteomes" id="UP000310754">
    <property type="component" value="Unassembled WGS sequence"/>
</dbReference>
<organism evidence="10 11">
    <name type="scientific">Allorhizobium terrae</name>
    <dbReference type="NCBI Taxonomy" id="1848972"/>
    <lineage>
        <taxon>Bacteria</taxon>
        <taxon>Pseudomonadati</taxon>
        <taxon>Pseudomonadota</taxon>
        <taxon>Alphaproteobacteria</taxon>
        <taxon>Hyphomicrobiales</taxon>
        <taxon>Rhizobiaceae</taxon>
        <taxon>Rhizobium/Agrobacterium group</taxon>
        <taxon>Allorhizobium</taxon>
    </lineage>
</organism>
<protein>
    <recommendedName>
        <fullName evidence="6">RNA polymerase sigma factor</fullName>
    </recommendedName>
</protein>
<dbReference type="PANTHER" id="PTHR43133:SF25">
    <property type="entry name" value="RNA POLYMERASE SIGMA FACTOR RFAY-RELATED"/>
    <property type="match status" value="1"/>
</dbReference>
<dbReference type="SUPFAM" id="SSF88946">
    <property type="entry name" value="Sigma2 domain of RNA polymerase sigma factors"/>
    <property type="match status" value="1"/>
</dbReference>
<dbReference type="EMBL" id="SSOA01000016">
    <property type="protein sequence ID" value="THF47088.1"/>
    <property type="molecule type" value="Genomic_DNA"/>
</dbReference>
<reference evidence="10 11" key="1">
    <citation type="submission" date="2019-04" db="EMBL/GenBank/DDBJ databases">
        <title>Rhizobium terrae sp. nov., isolated from a paddy soil.</title>
        <authorList>
            <person name="Lin S.-Y."/>
            <person name="Hameed A."/>
            <person name="Huang H.-I."/>
            <person name="Young C.-C."/>
        </authorList>
    </citation>
    <scope>NUCLEOTIDE SEQUENCE [LARGE SCALE GENOMIC DNA]</scope>
    <source>
        <strain evidence="10 11">CC-HIH110</strain>
    </source>
</reference>
<comment type="similarity">
    <text evidence="1 6">Belongs to the sigma-70 factor family. ECF subfamily.</text>
</comment>
<keyword evidence="4 6" id="KW-0238">DNA-binding</keyword>
<evidence type="ECO:0000256" key="3">
    <source>
        <dbReference type="ARBA" id="ARBA00023082"/>
    </source>
</evidence>
<evidence type="ECO:0000313" key="11">
    <source>
        <dbReference type="Proteomes" id="UP000310754"/>
    </source>
</evidence>
<evidence type="ECO:0000313" key="10">
    <source>
        <dbReference type="EMBL" id="THF47088.1"/>
    </source>
</evidence>
<feature type="domain" description="RNA polymerase sigma factor 70 region 4 type 2" evidence="9">
    <location>
        <begin position="99"/>
        <end position="150"/>
    </location>
</feature>
<dbReference type="AlphaFoldDB" id="A0A4S3ZNQ2"/>
<feature type="region of interest" description="Disordered" evidence="7">
    <location>
        <begin position="153"/>
        <end position="195"/>
    </location>
</feature>
<accession>A0A4S3ZNQ2</accession>
<dbReference type="RefSeq" id="WP_190237154.1">
    <property type="nucleotide sequence ID" value="NZ_SSOA01000016.1"/>
</dbReference>
<evidence type="ECO:0000256" key="4">
    <source>
        <dbReference type="ARBA" id="ARBA00023125"/>
    </source>
</evidence>
<dbReference type="GO" id="GO:0006352">
    <property type="term" value="P:DNA-templated transcription initiation"/>
    <property type="evidence" value="ECO:0007669"/>
    <property type="project" value="InterPro"/>
</dbReference>
<dbReference type="GO" id="GO:0016987">
    <property type="term" value="F:sigma factor activity"/>
    <property type="evidence" value="ECO:0007669"/>
    <property type="project" value="UniProtKB-KW"/>
</dbReference>
<comment type="caution">
    <text evidence="10">The sequence shown here is derived from an EMBL/GenBank/DDBJ whole genome shotgun (WGS) entry which is preliminary data.</text>
</comment>
<dbReference type="Gene3D" id="1.10.1740.10">
    <property type="match status" value="1"/>
</dbReference>
<dbReference type="CDD" id="cd06171">
    <property type="entry name" value="Sigma70_r4"/>
    <property type="match status" value="1"/>
</dbReference>
<dbReference type="GO" id="GO:0003677">
    <property type="term" value="F:DNA binding"/>
    <property type="evidence" value="ECO:0007669"/>
    <property type="project" value="UniProtKB-KW"/>
</dbReference>
<dbReference type="PANTHER" id="PTHR43133">
    <property type="entry name" value="RNA POLYMERASE ECF-TYPE SIGMA FACTO"/>
    <property type="match status" value="1"/>
</dbReference>
<feature type="compositionally biased region" description="Basic and acidic residues" evidence="7">
    <location>
        <begin position="153"/>
        <end position="164"/>
    </location>
</feature>
<dbReference type="NCBIfam" id="TIGR02937">
    <property type="entry name" value="sigma70-ECF"/>
    <property type="match status" value="1"/>
</dbReference>
<dbReference type="InterPro" id="IPR013324">
    <property type="entry name" value="RNA_pol_sigma_r3/r4-like"/>
</dbReference>
<evidence type="ECO:0000259" key="8">
    <source>
        <dbReference type="Pfam" id="PF04542"/>
    </source>
</evidence>
<dbReference type="Gene3D" id="1.10.10.10">
    <property type="entry name" value="Winged helix-like DNA-binding domain superfamily/Winged helix DNA-binding domain"/>
    <property type="match status" value="1"/>
</dbReference>
<keyword evidence="3 6" id="KW-0731">Sigma factor</keyword>
<dbReference type="InterPro" id="IPR036388">
    <property type="entry name" value="WH-like_DNA-bd_sf"/>
</dbReference>
<keyword evidence="2 6" id="KW-0805">Transcription regulation</keyword>
<evidence type="ECO:0000259" key="9">
    <source>
        <dbReference type="Pfam" id="PF08281"/>
    </source>
</evidence>
<dbReference type="InterPro" id="IPR007627">
    <property type="entry name" value="RNA_pol_sigma70_r2"/>
</dbReference>
<evidence type="ECO:0000256" key="7">
    <source>
        <dbReference type="SAM" id="MobiDB-lite"/>
    </source>
</evidence>
<name>A0A4S3ZNQ2_9HYPH</name>
<dbReference type="InterPro" id="IPR000838">
    <property type="entry name" value="RNA_pol_sigma70_ECF_CS"/>
</dbReference>
<feature type="domain" description="RNA polymerase sigma-70 region 2" evidence="8">
    <location>
        <begin position="9"/>
        <end position="72"/>
    </location>
</feature>
<dbReference type="InterPro" id="IPR013325">
    <property type="entry name" value="RNA_pol_sigma_r2"/>
</dbReference>
<dbReference type="PROSITE" id="PS01063">
    <property type="entry name" value="SIGMA70_ECF"/>
    <property type="match status" value="1"/>
</dbReference>
<dbReference type="InterPro" id="IPR013249">
    <property type="entry name" value="RNA_pol_sigma70_r4_t2"/>
</dbReference>
<evidence type="ECO:0000256" key="2">
    <source>
        <dbReference type="ARBA" id="ARBA00023015"/>
    </source>
</evidence>
<gene>
    <name evidence="10" type="ORF">E6C51_18970</name>
</gene>
<keyword evidence="5 6" id="KW-0804">Transcription</keyword>
<keyword evidence="11" id="KW-1185">Reference proteome</keyword>
<dbReference type="InterPro" id="IPR039425">
    <property type="entry name" value="RNA_pol_sigma-70-like"/>
</dbReference>
<evidence type="ECO:0000256" key="1">
    <source>
        <dbReference type="ARBA" id="ARBA00010641"/>
    </source>
</evidence>